<proteinExistence type="predicted"/>
<dbReference type="OrthoDB" id="433501at2759"/>
<evidence type="ECO:0000313" key="5">
    <source>
        <dbReference type="Proteomes" id="UP000006671"/>
    </source>
</evidence>
<evidence type="ECO:0000256" key="1">
    <source>
        <dbReference type="ARBA" id="ARBA00022614"/>
    </source>
</evidence>
<organism evidence="5">
    <name type="scientific">Naegleria gruberi</name>
    <name type="common">Amoeba</name>
    <dbReference type="NCBI Taxonomy" id="5762"/>
    <lineage>
        <taxon>Eukaryota</taxon>
        <taxon>Discoba</taxon>
        <taxon>Heterolobosea</taxon>
        <taxon>Tetramitia</taxon>
        <taxon>Eutetramitia</taxon>
        <taxon>Vahlkampfiidae</taxon>
        <taxon>Naegleria</taxon>
    </lineage>
</organism>
<dbReference type="EMBL" id="GG738848">
    <property type="protein sequence ID" value="EFC49185.1"/>
    <property type="molecule type" value="Genomic_DNA"/>
</dbReference>
<reference evidence="4 5" key="1">
    <citation type="journal article" date="2010" name="Cell">
        <title>The genome of Naegleria gruberi illuminates early eukaryotic versatility.</title>
        <authorList>
            <person name="Fritz-Laylin L.K."/>
            <person name="Prochnik S.E."/>
            <person name="Ginger M.L."/>
            <person name="Dacks J.B."/>
            <person name="Carpenter M.L."/>
            <person name="Field M.C."/>
            <person name="Kuo A."/>
            <person name="Paredez A."/>
            <person name="Chapman J."/>
            <person name="Pham J."/>
            <person name="Shu S."/>
            <person name="Neupane R."/>
            <person name="Cipriano M."/>
            <person name="Mancuso J."/>
            <person name="Tu H."/>
            <person name="Salamov A."/>
            <person name="Lindquist E."/>
            <person name="Shapiro H."/>
            <person name="Lucas S."/>
            <person name="Grigoriev I.V."/>
            <person name="Cande W.Z."/>
            <person name="Fulton C."/>
            <person name="Rokhsar D.S."/>
            <person name="Dawson S.C."/>
        </authorList>
    </citation>
    <scope>NUCLEOTIDE SEQUENCE [LARGE SCALE GENOMIC DNA]</scope>
    <source>
        <strain evidence="4 5">NEG-M</strain>
    </source>
</reference>
<keyword evidence="1" id="KW-0433">Leucine-rich repeat</keyword>
<feature type="compositionally biased region" description="Polar residues" evidence="3">
    <location>
        <begin position="441"/>
        <end position="460"/>
    </location>
</feature>
<feature type="region of interest" description="Disordered" evidence="3">
    <location>
        <begin position="55"/>
        <end position="75"/>
    </location>
</feature>
<dbReference type="KEGG" id="ngr:NAEGRDRAFT_45922"/>
<dbReference type="PANTHER" id="PTHR15454">
    <property type="entry name" value="NISCHARIN RELATED"/>
    <property type="match status" value="1"/>
</dbReference>
<dbReference type="VEuPathDB" id="AmoebaDB:NAEGRDRAFT_45922"/>
<dbReference type="InterPro" id="IPR032675">
    <property type="entry name" value="LRR_dom_sf"/>
</dbReference>
<dbReference type="SUPFAM" id="SSF52075">
    <property type="entry name" value="Outer arm dynein light chain 1"/>
    <property type="match status" value="1"/>
</dbReference>
<protein>
    <submittedName>
        <fullName evidence="4">Predicted protein</fullName>
    </submittedName>
</protein>
<feature type="region of interest" description="Disordered" evidence="3">
    <location>
        <begin position="430"/>
        <end position="460"/>
    </location>
</feature>
<dbReference type="STRING" id="5762.D2V1M4"/>
<dbReference type="Gene3D" id="3.80.10.10">
    <property type="entry name" value="Ribonuclease Inhibitor"/>
    <property type="match status" value="1"/>
</dbReference>
<dbReference type="Proteomes" id="UP000006671">
    <property type="component" value="Unassembled WGS sequence"/>
</dbReference>
<dbReference type="RefSeq" id="XP_002681929.1">
    <property type="nucleotide sequence ID" value="XM_002681883.1"/>
</dbReference>
<evidence type="ECO:0000256" key="3">
    <source>
        <dbReference type="SAM" id="MobiDB-lite"/>
    </source>
</evidence>
<evidence type="ECO:0000256" key="2">
    <source>
        <dbReference type="ARBA" id="ARBA00022737"/>
    </source>
</evidence>
<dbReference type="GO" id="GO:0005737">
    <property type="term" value="C:cytoplasm"/>
    <property type="evidence" value="ECO:0007669"/>
    <property type="project" value="TreeGrafter"/>
</dbReference>
<dbReference type="InParanoid" id="D2V1M4"/>
<name>D2V1M4_NAEGR</name>
<keyword evidence="5" id="KW-1185">Reference proteome</keyword>
<keyword evidence="2" id="KW-0677">Repeat</keyword>
<evidence type="ECO:0000313" key="4">
    <source>
        <dbReference type="EMBL" id="EFC49185.1"/>
    </source>
</evidence>
<dbReference type="PANTHER" id="PTHR15454:SF19">
    <property type="entry name" value="LEUCINE-RICH REPEAT-CONTAINING PROTEIN 51"/>
    <property type="match status" value="1"/>
</dbReference>
<dbReference type="GeneID" id="8850008"/>
<gene>
    <name evidence="4" type="ORF">NAEGRDRAFT_45922</name>
</gene>
<feature type="region of interest" description="Disordered" evidence="3">
    <location>
        <begin position="1"/>
        <end position="42"/>
    </location>
</feature>
<dbReference type="InterPro" id="IPR001611">
    <property type="entry name" value="Leu-rich_rpt"/>
</dbReference>
<dbReference type="PROSITE" id="PS51450">
    <property type="entry name" value="LRR"/>
    <property type="match status" value="1"/>
</dbReference>
<accession>D2V1M4</accession>
<dbReference type="AlphaFoldDB" id="D2V1M4"/>
<sequence>MSTAGSHRSLSAMSKESAVGTTSGSNSKQSSQANLKQSKSQRSIISVKTIPSIISTSGDKTNGENDEGELDRTTSISTVGFEDSLEIITENGATALDALFTKIRNSIYLDYSEERNRVRFRNQFMNHVRDVYRKMILKEDCKIPRIEKLEEEGNWSGGAALEIKSTLFADIEYNLTREIESNKLLRDPKPVELPANIFGVNAYSNIITKSIPLASFGNLIHLGLGYNRLTDLSFLNECEQLASLDVSFNDLDNLESTIGILSKLPKLMSLNMQGNCFCMFDSYRGAVLTNVPQIKLLDNDELNEDQRRRYMELFKGFEGEKKPVSFYVERIVSNIQEDDETNRTEFSRDLLGILIAKFDLLWERGFTLPDPIPDEDESSKTGDELKALMKNQWEQKNKLQNDISTESQSNLSLGVSITLPSEIWDNYEKDWKDPKKRKQARANTLKANQQKRPTSNTPKK</sequence>